<dbReference type="InterPro" id="IPR036138">
    <property type="entry name" value="PBP_dimer_sf"/>
</dbReference>
<dbReference type="Gene3D" id="3.30.450.330">
    <property type="match status" value="1"/>
</dbReference>
<dbReference type="Proteomes" id="UP000746471">
    <property type="component" value="Unassembled WGS sequence"/>
</dbReference>
<comment type="subcellular location">
    <subcellularLocation>
        <location evidence="1">Membrane</location>
    </subcellularLocation>
</comment>
<sequence>MHQIRIRIMTFFIIIAVMMAALVGRLYYIQIYSHEELAAMAKEQQDKNIPIPAKRGNILDRNGDKIAFSVKTYTVWARTSEITETYETARLIGEALSLDVNAINTKMTSATTDFVKVASDLSKSEGDMIKQKGIRGISITEDTKRVYPYDNLASHIIGNVNTNLDGFTGLEYVFNDTLKGKAGAYFVTTDVHGRQLAYGEDQVTQPEDGKTIELTIDDTIQYFVESRLDEAMAVHQADSASAIVMDPKTGEILAMASKPDFNLNDPRAVGSDMAPEVWATMDNEAKAAYYSGIWKNITISNVYEPGSVFKAITASIALEENLVSLNEKFYCSGSKDVAGVTLKCWVYPYQHGEETFLEALENSCNPVFMTIIDRIGASLYYQYLDKFGLLAKTGVALPSEVNSITYKEEDVHPVELATMAYGHGNAYTMMQVIRALSAVVNGGNLMEPHIVKAVLDDDGNVVEAIEPVAVNRVISEETSATMRMMLESVVANGTGSNAYIEGIRIGGKTGSSRKFEDGSYQENKVFASFMGVAPINDPQFIVLVVVDEPKDQFGGGSVAAPIVKSIFEDILRYKNILPEATSDEKITVPDFYGMTYEDAVAKLDKMKVNHASDPLVVEDTSLTVTGQFPAADTVVSKNAVIILSVGE</sequence>
<keyword evidence="7" id="KW-1185">Reference proteome</keyword>
<dbReference type="RefSeq" id="WP_213237396.1">
    <property type="nucleotide sequence ID" value="NZ_JAHBCL010000021.1"/>
</dbReference>
<evidence type="ECO:0000256" key="3">
    <source>
        <dbReference type="ARBA" id="ARBA00023136"/>
    </source>
</evidence>
<evidence type="ECO:0000313" key="6">
    <source>
        <dbReference type="EMBL" id="MBS7527534.1"/>
    </source>
</evidence>
<gene>
    <name evidence="6" type="ORF">KHM83_12690</name>
</gene>
<dbReference type="Pfam" id="PF03793">
    <property type="entry name" value="PASTA"/>
    <property type="match status" value="1"/>
</dbReference>
<evidence type="ECO:0000313" key="7">
    <source>
        <dbReference type="Proteomes" id="UP000746471"/>
    </source>
</evidence>
<dbReference type="Gene3D" id="3.30.10.20">
    <property type="match status" value="1"/>
</dbReference>
<protein>
    <submittedName>
        <fullName evidence="6">PASTA domain-containing protein</fullName>
    </submittedName>
</protein>
<proteinExistence type="inferred from homology"/>
<keyword evidence="4" id="KW-1133">Transmembrane helix</keyword>
<feature type="domain" description="PASTA" evidence="5">
    <location>
        <begin position="582"/>
        <end position="647"/>
    </location>
</feature>
<keyword evidence="3 4" id="KW-0472">Membrane</keyword>
<dbReference type="PANTHER" id="PTHR30627">
    <property type="entry name" value="PEPTIDOGLYCAN D,D-TRANSPEPTIDASE"/>
    <property type="match status" value="1"/>
</dbReference>
<reference evidence="6 7" key="1">
    <citation type="submission" date="2021-05" db="EMBL/GenBank/DDBJ databases">
        <title>Fusibacter ferrireducens sp. nov., an anaerobic, sulfur- and Fe-reducing bacterium isolated from the mangrove sediment.</title>
        <authorList>
            <person name="Qiu D."/>
        </authorList>
    </citation>
    <scope>NUCLEOTIDE SEQUENCE [LARGE SCALE GENOMIC DNA]</scope>
    <source>
        <strain evidence="6 7">DSM 12116</strain>
    </source>
</reference>
<evidence type="ECO:0000256" key="2">
    <source>
        <dbReference type="ARBA" id="ARBA00007171"/>
    </source>
</evidence>
<dbReference type="Pfam" id="PF03717">
    <property type="entry name" value="PBP_dimer"/>
    <property type="match status" value="1"/>
</dbReference>
<keyword evidence="4" id="KW-0812">Transmembrane</keyword>
<dbReference type="InterPro" id="IPR005311">
    <property type="entry name" value="PBP_dimer"/>
</dbReference>
<dbReference type="InterPro" id="IPR001460">
    <property type="entry name" value="PCN-bd_Tpept"/>
</dbReference>
<dbReference type="InterPro" id="IPR005543">
    <property type="entry name" value="PASTA_dom"/>
</dbReference>
<evidence type="ECO:0000259" key="5">
    <source>
        <dbReference type="PROSITE" id="PS51178"/>
    </source>
</evidence>
<dbReference type="Pfam" id="PF00905">
    <property type="entry name" value="Transpeptidase"/>
    <property type="match status" value="1"/>
</dbReference>
<organism evidence="6 7">
    <name type="scientific">Fusibacter paucivorans</name>
    <dbReference type="NCBI Taxonomy" id="76009"/>
    <lineage>
        <taxon>Bacteria</taxon>
        <taxon>Bacillati</taxon>
        <taxon>Bacillota</taxon>
        <taxon>Clostridia</taxon>
        <taxon>Eubacteriales</taxon>
        <taxon>Eubacteriales Family XII. Incertae Sedis</taxon>
        <taxon>Fusibacter</taxon>
    </lineage>
</organism>
<dbReference type="PROSITE" id="PS51178">
    <property type="entry name" value="PASTA"/>
    <property type="match status" value="1"/>
</dbReference>
<dbReference type="SMART" id="SM00740">
    <property type="entry name" value="PASTA"/>
    <property type="match status" value="1"/>
</dbReference>
<dbReference type="SUPFAM" id="SSF56601">
    <property type="entry name" value="beta-lactamase/transpeptidase-like"/>
    <property type="match status" value="1"/>
</dbReference>
<dbReference type="InterPro" id="IPR012338">
    <property type="entry name" value="Beta-lactam/transpept-like"/>
</dbReference>
<dbReference type="InterPro" id="IPR050515">
    <property type="entry name" value="Beta-lactam/transpept"/>
</dbReference>
<accession>A0ABS5PQV3</accession>
<evidence type="ECO:0000256" key="1">
    <source>
        <dbReference type="ARBA" id="ARBA00004370"/>
    </source>
</evidence>
<evidence type="ECO:0000256" key="4">
    <source>
        <dbReference type="SAM" id="Phobius"/>
    </source>
</evidence>
<feature type="transmembrane region" description="Helical" evidence="4">
    <location>
        <begin position="7"/>
        <end position="28"/>
    </location>
</feature>
<dbReference type="EMBL" id="JAHBCL010000021">
    <property type="protein sequence ID" value="MBS7527534.1"/>
    <property type="molecule type" value="Genomic_DNA"/>
</dbReference>
<dbReference type="PANTHER" id="PTHR30627:SF1">
    <property type="entry name" value="PEPTIDOGLYCAN D,D-TRANSPEPTIDASE FTSI"/>
    <property type="match status" value="1"/>
</dbReference>
<dbReference type="Gene3D" id="3.90.1310.10">
    <property type="entry name" value="Penicillin-binding protein 2a (Domain 2)"/>
    <property type="match status" value="1"/>
</dbReference>
<dbReference type="CDD" id="cd06577">
    <property type="entry name" value="PASTA_pknB"/>
    <property type="match status" value="1"/>
</dbReference>
<comment type="similarity">
    <text evidence="2">Belongs to the transpeptidase family.</text>
</comment>
<dbReference type="SUPFAM" id="SSF56519">
    <property type="entry name" value="Penicillin binding protein dimerisation domain"/>
    <property type="match status" value="1"/>
</dbReference>
<comment type="caution">
    <text evidence="6">The sequence shown here is derived from an EMBL/GenBank/DDBJ whole genome shotgun (WGS) entry which is preliminary data.</text>
</comment>
<name>A0ABS5PQV3_9FIRM</name>
<dbReference type="Gene3D" id="3.40.710.10">
    <property type="entry name" value="DD-peptidase/beta-lactamase superfamily"/>
    <property type="match status" value="1"/>
</dbReference>